<feature type="non-terminal residue" evidence="2">
    <location>
        <position position="1"/>
    </location>
</feature>
<comment type="caution">
    <text evidence="2">The sequence shown here is derived from an EMBL/GenBank/DDBJ whole genome shotgun (WGS) entry which is preliminary data.</text>
</comment>
<reference evidence="2 3" key="1">
    <citation type="submission" date="2019-09" db="EMBL/GenBank/DDBJ databases">
        <title>Bird 10,000 Genomes (B10K) Project - Family phase.</title>
        <authorList>
            <person name="Zhang G."/>
        </authorList>
    </citation>
    <scope>NUCLEOTIDE SEQUENCE [LARGE SCALE GENOMIC DNA]</scope>
    <source>
        <strain evidence="2">OUT-0051</strain>
        <tissue evidence="2">Kidney</tissue>
    </source>
</reference>
<organism evidence="2 3">
    <name type="scientific">Asarcornis scutulata</name>
    <dbReference type="NCBI Taxonomy" id="75869"/>
    <lineage>
        <taxon>Eukaryota</taxon>
        <taxon>Metazoa</taxon>
        <taxon>Chordata</taxon>
        <taxon>Craniata</taxon>
        <taxon>Vertebrata</taxon>
        <taxon>Euteleostomi</taxon>
        <taxon>Archelosauria</taxon>
        <taxon>Archosauria</taxon>
        <taxon>Dinosauria</taxon>
        <taxon>Saurischia</taxon>
        <taxon>Theropoda</taxon>
        <taxon>Coelurosauria</taxon>
        <taxon>Aves</taxon>
        <taxon>Neognathae</taxon>
        <taxon>Galloanserae</taxon>
        <taxon>Anseriformes</taxon>
        <taxon>Anatidae</taxon>
        <taxon>Anatinae</taxon>
        <taxon>Asarcornis</taxon>
    </lineage>
</organism>
<feature type="domain" description="SEA" evidence="1">
    <location>
        <begin position="4"/>
        <end position="122"/>
    </location>
</feature>
<dbReference type="PANTHER" id="PTHR14672:SF1">
    <property type="entry name" value="MUCIN-16"/>
    <property type="match status" value="1"/>
</dbReference>
<dbReference type="Gene3D" id="3.30.70.960">
    <property type="entry name" value="SEA domain"/>
    <property type="match status" value="1"/>
</dbReference>
<keyword evidence="3" id="KW-1185">Reference proteome</keyword>
<name>A0A7K7L906_9AVES</name>
<dbReference type="PROSITE" id="PS50024">
    <property type="entry name" value="SEA"/>
    <property type="match status" value="1"/>
</dbReference>
<evidence type="ECO:0000313" key="2">
    <source>
        <dbReference type="EMBL" id="NWZ26869.1"/>
    </source>
</evidence>
<evidence type="ECO:0000313" key="3">
    <source>
        <dbReference type="Proteomes" id="UP000525565"/>
    </source>
</evidence>
<dbReference type="FunFam" id="3.30.70.960:FF:000003">
    <property type="entry name" value="MUC16 isoform 1"/>
    <property type="match status" value="1"/>
</dbReference>
<dbReference type="EMBL" id="VZSO01000225">
    <property type="protein sequence ID" value="NWZ26869.1"/>
    <property type="molecule type" value="Genomic_DNA"/>
</dbReference>
<gene>
    <name evidence="2" type="primary">Muc16_0</name>
    <name evidence="2" type="ORF">ASASCU_R10854</name>
</gene>
<accession>A0A7K7L906</accession>
<dbReference type="AlphaFoldDB" id="A0A7K7L906"/>
<proteinExistence type="predicted"/>
<protein>
    <submittedName>
        <fullName evidence="2">MUC16 protein</fullName>
    </submittedName>
</protein>
<dbReference type="Pfam" id="PF01390">
    <property type="entry name" value="SEA"/>
    <property type="match status" value="1"/>
</dbReference>
<feature type="non-terminal residue" evidence="2">
    <location>
        <position position="122"/>
    </location>
</feature>
<dbReference type="InterPro" id="IPR036364">
    <property type="entry name" value="SEA_dom_sf"/>
</dbReference>
<evidence type="ECO:0000259" key="1">
    <source>
        <dbReference type="PROSITE" id="PS50024"/>
    </source>
</evidence>
<dbReference type="PANTHER" id="PTHR14672">
    <property type="entry name" value="MUCIN-16"/>
    <property type="match status" value="1"/>
</dbReference>
<dbReference type="Proteomes" id="UP000525565">
    <property type="component" value="Unassembled WGS sequence"/>
</dbReference>
<dbReference type="InterPro" id="IPR000082">
    <property type="entry name" value="SEA_dom"/>
</dbReference>
<dbReference type="SUPFAM" id="SSF82671">
    <property type="entry name" value="SEA domain"/>
    <property type="match status" value="1"/>
</dbReference>
<sequence length="122" mass="14033">LSPPVRYFTLNFTITNLPFTADLGMPNSKKFKSTEKVMYNYVDRLLQKSSIGSVYIGCRIMAFRSKEDRDDTEVDAICSYRDDPSDFTFNRVTVYNELRNMTNGITKLGHYSLNSQSLYING</sequence>
<dbReference type="InterPro" id="IPR028850">
    <property type="entry name" value="MUC16"/>
</dbReference>